<keyword evidence="1" id="KW-0493">Microtubule</keyword>
<proteinExistence type="inferred from homology"/>
<dbReference type="InterPro" id="IPR036961">
    <property type="entry name" value="Kinesin_motor_dom_sf"/>
</dbReference>
<feature type="region of interest" description="Disordered" evidence="9">
    <location>
        <begin position="876"/>
        <end position="903"/>
    </location>
</feature>
<dbReference type="PANTHER" id="PTHR37739">
    <property type="entry name" value="KINESIN-LIKE PROTEIN KIN-12D"/>
    <property type="match status" value="1"/>
</dbReference>
<dbReference type="PANTHER" id="PTHR37739:SF16">
    <property type="entry name" value="KINESIN-LIKE PROTEIN"/>
    <property type="match status" value="1"/>
</dbReference>
<sequence length="1232" mass="138334">MRQSSNAETSETRFSGTISSSSFRNFLPKSLSSKRKPTSNPKISNSDAENTPPTDPNIQINHEQSLSSAAKQSHSKTSISQNNLNQSKPPLESDPSVKASAIFSLFFVLSLNVEVVVCEPEDGYVVVRIRPTNNNGIEGDRTVKKVSSDTLSVGDRQFTFDSVFDSNTNQEDVFQSVGVPLVKNALAGYNTSILSYGQSGSGKTYTMWGPPSAMFEEPSPQSHKGIVPRIFQLLFSELEREQHVSEGKQFNYQCRCSFLEMKDDSKNALYIDNLTEEYVTSYDEVTQILIKGLSSRKVGATSLNSKSSRSHIIFTFVIESWCKLIGTSGFLWLVLQGISSNGFSSSKSSRISLIDLAGQDRNKVENAGKQCLKESKNVKKSLSQLGHLVDVLTKETHSGKAEEISNSCLTHILQESLGGNAKLSVICSISPDNKNNGETLRTLRFGQRVRTIRNEPVINEIKEDDVNDLSDQIRKLKEELIRAKAEVHSSDGSKNGYFQVRNVRDSLNQLRVSLNRSLLLPHIDNDTDEEVNVDEEDIRQLRQQIDELYHSCEGNPKSISVSEDCVQYYSVAENCDADMTSGDEIEKEEVYYGETLSKLCPEESEGSTATLYASADDFACTANASRTIKSTFRDSISVSSCSRSPILEEPQLSESPKIRNVQRKSVAYSPSCLGSWNNVAEENLSSCKDTLGQSFKEGEQMRSSLRSSKVFPGPTESLAASLQRGLQIIDHHQRNSALNKSSASFSFGTLTPCLEIDKGDSCDQIMQQKKYCVDERTATLLCESCCKRIYDQNSSEVQDSLKSCIETAEAGNPDGLTDKVPKDLQSIMTKAIMREKELENVCKEQAARIEELNQLVEKLKGEKELKSSIIVCDQESNKQTRHEEESNSLKEEDKLLRGTSPDRHLPDIIEEKYEIKEVQEERDSSFDVAEKEELLKEIQNLRSKLQLHGDAPVRKSTDKLRSSLSLMSRSIQLQKSGVFSHDNGGDELEKERQRWTEMESEWICLTDELRVDLESNRQRAERVEMELSLEKKCTEELDDALKRAVLGHARMVEHYADLQEKYNDLVAKHNAIMEGIAEVKKAAAKAGKKGHARFAKSLAAELSALRVEREREAKFLKKENMNLKIQLRETAEAVHAAGELLVRLREAEHAASVAEENFTKVQQDNEKLKKQIDKVKRKHKMEMITMKQYLAESKLPESALQPLFREDSDVVHNDATDQAWRVEFGAIYQQHY</sequence>
<comment type="caution">
    <text evidence="11">The sequence shown here is derived from an EMBL/GenBank/DDBJ whole genome shotgun (WGS) entry which is preliminary data.</text>
</comment>
<evidence type="ECO:0000256" key="1">
    <source>
        <dbReference type="ARBA" id="ARBA00022701"/>
    </source>
</evidence>
<dbReference type="SUPFAM" id="SSF52540">
    <property type="entry name" value="P-loop containing nucleoside triphosphate hydrolases"/>
    <property type="match status" value="1"/>
</dbReference>
<feature type="compositionally biased region" description="Polar residues" evidence="9">
    <location>
        <begin position="1"/>
        <end position="24"/>
    </location>
</feature>
<keyword evidence="5 7" id="KW-0505">Motor protein</keyword>
<dbReference type="Pfam" id="PF00225">
    <property type="entry name" value="Kinesin"/>
    <property type="match status" value="1"/>
</dbReference>
<keyword evidence="3 7" id="KW-0067">ATP-binding</keyword>
<feature type="coiled-coil region" evidence="8">
    <location>
        <begin position="1099"/>
        <end position="1178"/>
    </location>
</feature>
<evidence type="ECO:0000256" key="4">
    <source>
        <dbReference type="ARBA" id="ARBA00023054"/>
    </source>
</evidence>
<dbReference type="InterPro" id="IPR027417">
    <property type="entry name" value="P-loop_NTPase"/>
</dbReference>
<feature type="compositionally biased region" description="Polar residues" evidence="9">
    <location>
        <begin position="38"/>
        <end position="88"/>
    </location>
</feature>
<evidence type="ECO:0000256" key="2">
    <source>
        <dbReference type="ARBA" id="ARBA00022741"/>
    </source>
</evidence>
<dbReference type="InterPro" id="IPR001752">
    <property type="entry name" value="Kinesin_motor_dom"/>
</dbReference>
<organism evidence="11 12">
    <name type="scientific">Mucuna pruriens</name>
    <name type="common">Velvet bean</name>
    <name type="synonym">Dolichos pruriens</name>
    <dbReference type="NCBI Taxonomy" id="157652"/>
    <lineage>
        <taxon>Eukaryota</taxon>
        <taxon>Viridiplantae</taxon>
        <taxon>Streptophyta</taxon>
        <taxon>Embryophyta</taxon>
        <taxon>Tracheophyta</taxon>
        <taxon>Spermatophyta</taxon>
        <taxon>Magnoliopsida</taxon>
        <taxon>eudicotyledons</taxon>
        <taxon>Gunneridae</taxon>
        <taxon>Pentapetalae</taxon>
        <taxon>rosids</taxon>
        <taxon>fabids</taxon>
        <taxon>Fabales</taxon>
        <taxon>Fabaceae</taxon>
        <taxon>Papilionoideae</taxon>
        <taxon>50 kb inversion clade</taxon>
        <taxon>NPAAA clade</taxon>
        <taxon>indigoferoid/millettioid clade</taxon>
        <taxon>Phaseoleae</taxon>
        <taxon>Mucuna</taxon>
    </lineage>
</organism>
<feature type="region of interest" description="Disordered" evidence="9">
    <location>
        <begin position="1"/>
        <end position="93"/>
    </location>
</feature>
<dbReference type="GO" id="GO:0003777">
    <property type="term" value="F:microtubule motor activity"/>
    <property type="evidence" value="ECO:0007669"/>
    <property type="project" value="InterPro"/>
</dbReference>
<evidence type="ECO:0000313" key="12">
    <source>
        <dbReference type="Proteomes" id="UP000257109"/>
    </source>
</evidence>
<feature type="coiled-coil region" evidence="8">
    <location>
        <begin position="459"/>
        <end position="486"/>
    </location>
</feature>
<evidence type="ECO:0000313" key="11">
    <source>
        <dbReference type="EMBL" id="RDY02554.1"/>
    </source>
</evidence>
<feature type="domain" description="Kinesin motor" evidence="10">
    <location>
        <begin position="122"/>
        <end position="452"/>
    </location>
</feature>
<evidence type="ECO:0000256" key="9">
    <source>
        <dbReference type="SAM" id="MobiDB-lite"/>
    </source>
</evidence>
<reference evidence="11" key="1">
    <citation type="submission" date="2018-05" db="EMBL/GenBank/DDBJ databases">
        <title>Draft genome of Mucuna pruriens seed.</title>
        <authorList>
            <person name="Nnadi N.E."/>
            <person name="Vos R."/>
            <person name="Hasami M.H."/>
            <person name="Devisetty U.K."/>
            <person name="Aguiy J.C."/>
        </authorList>
    </citation>
    <scope>NUCLEOTIDE SEQUENCE [LARGE SCALE GENOMIC DNA]</scope>
    <source>
        <strain evidence="11">JCA_2017</strain>
    </source>
</reference>
<evidence type="ECO:0000256" key="8">
    <source>
        <dbReference type="SAM" id="Coils"/>
    </source>
</evidence>
<dbReference type="OrthoDB" id="1907171at2759"/>
<feature type="binding site" evidence="7">
    <location>
        <begin position="197"/>
        <end position="204"/>
    </location>
    <ligand>
        <name>ATP</name>
        <dbReference type="ChEBI" id="CHEBI:30616"/>
    </ligand>
</feature>
<dbReference type="PRINTS" id="PR00380">
    <property type="entry name" value="KINESINHEAVY"/>
</dbReference>
<evidence type="ECO:0000256" key="7">
    <source>
        <dbReference type="PROSITE-ProRule" id="PRU00283"/>
    </source>
</evidence>
<evidence type="ECO:0000259" key="10">
    <source>
        <dbReference type="PROSITE" id="PS50067"/>
    </source>
</evidence>
<protein>
    <submittedName>
        <fullName evidence="11">Kinesin-like protein KIN-12F</fullName>
    </submittedName>
</protein>
<dbReference type="SMART" id="SM00129">
    <property type="entry name" value="KISc"/>
    <property type="match status" value="1"/>
</dbReference>
<dbReference type="AlphaFoldDB" id="A0A371HIL1"/>
<dbReference type="Proteomes" id="UP000257109">
    <property type="component" value="Unassembled WGS sequence"/>
</dbReference>
<gene>
    <name evidence="11" type="primary">KIN12F</name>
    <name evidence="11" type="ORF">CR513_13965</name>
</gene>
<dbReference type="GO" id="GO:0005874">
    <property type="term" value="C:microtubule"/>
    <property type="evidence" value="ECO:0007669"/>
    <property type="project" value="UniProtKB-KW"/>
</dbReference>
<keyword evidence="12" id="KW-1185">Reference proteome</keyword>
<keyword evidence="4 8" id="KW-0175">Coiled coil</keyword>
<name>A0A371HIL1_MUCPR</name>
<dbReference type="InterPro" id="IPR044986">
    <property type="entry name" value="KIF15/KIN-12"/>
</dbReference>
<dbReference type="EMBL" id="QJKJ01002512">
    <property type="protein sequence ID" value="RDY02554.1"/>
    <property type="molecule type" value="Genomic_DNA"/>
</dbReference>
<dbReference type="PROSITE" id="PS50067">
    <property type="entry name" value="KINESIN_MOTOR_2"/>
    <property type="match status" value="1"/>
</dbReference>
<accession>A0A371HIL1</accession>
<dbReference type="STRING" id="157652.A0A371HIL1"/>
<dbReference type="GO" id="GO:0007018">
    <property type="term" value="P:microtubule-based movement"/>
    <property type="evidence" value="ECO:0007669"/>
    <property type="project" value="InterPro"/>
</dbReference>
<dbReference type="Gene3D" id="3.40.850.10">
    <property type="entry name" value="Kinesin motor domain"/>
    <property type="match status" value="1"/>
</dbReference>
<dbReference type="GO" id="GO:0005524">
    <property type="term" value="F:ATP binding"/>
    <property type="evidence" value="ECO:0007669"/>
    <property type="project" value="UniProtKB-UniRule"/>
</dbReference>
<feature type="non-terminal residue" evidence="11">
    <location>
        <position position="1"/>
    </location>
</feature>
<keyword evidence="2 7" id="KW-0547">Nucleotide-binding</keyword>
<evidence type="ECO:0000256" key="5">
    <source>
        <dbReference type="ARBA" id="ARBA00023175"/>
    </source>
</evidence>
<evidence type="ECO:0000256" key="3">
    <source>
        <dbReference type="ARBA" id="ARBA00022840"/>
    </source>
</evidence>
<dbReference type="GO" id="GO:0008017">
    <property type="term" value="F:microtubule binding"/>
    <property type="evidence" value="ECO:0007669"/>
    <property type="project" value="InterPro"/>
</dbReference>
<evidence type="ECO:0000256" key="6">
    <source>
        <dbReference type="ARBA" id="ARBA00034488"/>
    </source>
</evidence>
<comment type="similarity">
    <text evidence="6">Belongs to the TRAFAC class myosin-kinesin ATPase superfamily. Kinesin family. KIN-12 subfamily.</text>
</comment>